<dbReference type="AlphaFoldDB" id="A0A9P6LCP1"/>
<evidence type="ECO:0000256" key="3">
    <source>
        <dbReference type="ARBA" id="ARBA00022729"/>
    </source>
</evidence>
<evidence type="ECO:0000313" key="7">
    <source>
        <dbReference type="EMBL" id="KAF9792676.1"/>
    </source>
</evidence>
<dbReference type="PANTHER" id="PTHR11010">
    <property type="entry name" value="PROTEASE S28 PRO-X CARBOXYPEPTIDASE-RELATED"/>
    <property type="match status" value="1"/>
</dbReference>
<reference evidence="7" key="2">
    <citation type="submission" date="2020-11" db="EMBL/GenBank/DDBJ databases">
        <authorList>
            <consortium name="DOE Joint Genome Institute"/>
            <person name="Kuo A."/>
            <person name="Miyauchi S."/>
            <person name="Kiss E."/>
            <person name="Drula E."/>
            <person name="Kohler A."/>
            <person name="Sanchez-Garcia M."/>
            <person name="Andreopoulos B."/>
            <person name="Barry K.W."/>
            <person name="Bonito G."/>
            <person name="Buee M."/>
            <person name="Carver A."/>
            <person name="Chen C."/>
            <person name="Cichocki N."/>
            <person name="Clum A."/>
            <person name="Culley D."/>
            <person name="Crous P.W."/>
            <person name="Fauchery L."/>
            <person name="Girlanda M."/>
            <person name="Hayes R."/>
            <person name="Keri Z."/>
            <person name="Labutti K."/>
            <person name="Lipzen A."/>
            <person name="Lombard V."/>
            <person name="Magnuson J."/>
            <person name="Maillard F."/>
            <person name="Morin E."/>
            <person name="Murat C."/>
            <person name="Nolan M."/>
            <person name="Ohm R."/>
            <person name="Pangilinan J."/>
            <person name="Pereira M."/>
            <person name="Perotto S."/>
            <person name="Peter M."/>
            <person name="Riley R."/>
            <person name="Sitrit Y."/>
            <person name="Stielow B."/>
            <person name="Szollosi G."/>
            <person name="Zifcakova L."/>
            <person name="Stursova M."/>
            <person name="Spatafora J.W."/>
            <person name="Tedersoo L."/>
            <person name="Vaario L.-M."/>
            <person name="Yamada A."/>
            <person name="Yan M."/>
            <person name="Wang P."/>
            <person name="Xu J."/>
            <person name="Bruns T."/>
            <person name="Baldrian P."/>
            <person name="Vilgalys R."/>
            <person name="Henrissat B."/>
            <person name="Grigoriev I.V."/>
            <person name="Hibbett D."/>
            <person name="Nagy L.G."/>
            <person name="Martin F.M."/>
        </authorList>
    </citation>
    <scope>NUCLEOTIDE SEQUENCE</scope>
    <source>
        <strain evidence="7">UH-Tt-Lm1</strain>
    </source>
</reference>
<keyword evidence="8" id="KW-1185">Reference proteome</keyword>
<evidence type="ECO:0000313" key="8">
    <source>
        <dbReference type="Proteomes" id="UP000736335"/>
    </source>
</evidence>
<keyword evidence="2" id="KW-0645">Protease</keyword>
<evidence type="ECO:0000256" key="1">
    <source>
        <dbReference type="ARBA" id="ARBA00011079"/>
    </source>
</evidence>
<dbReference type="GO" id="GO:0006508">
    <property type="term" value="P:proteolysis"/>
    <property type="evidence" value="ECO:0007669"/>
    <property type="project" value="UniProtKB-KW"/>
</dbReference>
<protein>
    <submittedName>
        <fullName evidence="7">Peptidase S28</fullName>
    </submittedName>
</protein>
<name>A0A9P6LCP1_9AGAM</name>
<dbReference type="InterPro" id="IPR029058">
    <property type="entry name" value="AB_hydrolase_fold"/>
</dbReference>
<feature type="signal peptide" evidence="6">
    <location>
        <begin position="1"/>
        <end position="18"/>
    </location>
</feature>
<dbReference type="InterPro" id="IPR008758">
    <property type="entry name" value="Peptidase_S28"/>
</dbReference>
<comment type="similarity">
    <text evidence="1">Belongs to the peptidase S28 family.</text>
</comment>
<comment type="caution">
    <text evidence="7">The sequence shown here is derived from an EMBL/GenBank/DDBJ whole genome shotgun (WGS) entry which is preliminary data.</text>
</comment>
<dbReference type="GO" id="GO:0008239">
    <property type="term" value="F:dipeptidyl-peptidase activity"/>
    <property type="evidence" value="ECO:0007669"/>
    <property type="project" value="TreeGrafter"/>
</dbReference>
<evidence type="ECO:0000256" key="4">
    <source>
        <dbReference type="ARBA" id="ARBA00022801"/>
    </source>
</evidence>
<feature type="chain" id="PRO_5040273302" evidence="6">
    <location>
        <begin position="19"/>
        <end position="554"/>
    </location>
</feature>
<keyword evidence="3 6" id="KW-0732">Signal</keyword>
<evidence type="ECO:0000256" key="5">
    <source>
        <dbReference type="ARBA" id="ARBA00023180"/>
    </source>
</evidence>
<dbReference type="Proteomes" id="UP000736335">
    <property type="component" value="Unassembled WGS sequence"/>
</dbReference>
<dbReference type="Gene3D" id="3.40.50.1820">
    <property type="entry name" value="alpha/beta hydrolase"/>
    <property type="match status" value="2"/>
</dbReference>
<gene>
    <name evidence="7" type="ORF">BJ322DRAFT_66172</name>
</gene>
<organism evidence="7 8">
    <name type="scientific">Thelephora terrestris</name>
    <dbReference type="NCBI Taxonomy" id="56493"/>
    <lineage>
        <taxon>Eukaryota</taxon>
        <taxon>Fungi</taxon>
        <taxon>Dikarya</taxon>
        <taxon>Basidiomycota</taxon>
        <taxon>Agaricomycotina</taxon>
        <taxon>Agaricomycetes</taxon>
        <taxon>Thelephorales</taxon>
        <taxon>Thelephoraceae</taxon>
        <taxon>Thelephora</taxon>
    </lineage>
</organism>
<keyword evidence="4" id="KW-0378">Hydrolase</keyword>
<accession>A0A9P6LCP1</accession>
<keyword evidence="5" id="KW-0325">Glycoprotein</keyword>
<proteinExistence type="inferred from homology"/>
<dbReference type="GO" id="GO:0070008">
    <property type="term" value="F:serine-type exopeptidase activity"/>
    <property type="evidence" value="ECO:0007669"/>
    <property type="project" value="InterPro"/>
</dbReference>
<dbReference type="PANTHER" id="PTHR11010:SF109">
    <property type="entry name" value="PEPTIDASE, FAMILY S28, PUTATIVE (AFU_ORTHOLOGUE AFUA_4G03790)-RELATED"/>
    <property type="match status" value="1"/>
</dbReference>
<evidence type="ECO:0000256" key="6">
    <source>
        <dbReference type="SAM" id="SignalP"/>
    </source>
</evidence>
<reference evidence="7" key="1">
    <citation type="journal article" date="2020" name="Nat. Commun.">
        <title>Large-scale genome sequencing of mycorrhizal fungi provides insights into the early evolution of symbiotic traits.</title>
        <authorList>
            <person name="Miyauchi S."/>
            <person name="Kiss E."/>
            <person name="Kuo A."/>
            <person name="Drula E."/>
            <person name="Kohler A."/>
            <person name="Sanchez-Garcia M."/>
            <person name="Morin E."/>
            <person name="Andreopoulos B."/>
            <person name="Barry K.W."/>
            <person name="Bonito G."/>
            <person name="Buee M."/>
            <person name="Carver A."/>
            <person name="Chen C."/>
            <person name="Cichocki N."/>
            <person name="Clum A."/>
            <person name="Culley D."/>
            <person name="Crous P.W."/>
            <person name="Fauchery L."/>
            <person name="Girlanda M."/>
            <person name="Hayes R.D."/>
            <person name="Keri Z."/>
            <person name="LaButti K."/>
            <person name="Lipzen A."/>
            <person name="Lombard V."/>
            <person name="Magnuson J."/>
            <person name="Maillard F."/>
            <person name="Murat C."/>
            <person name="Nolan M."/>
            <person name="Ohm R.A."/>
            <person name="Pangilinan J."/>
            <person name="Pereira M.F."/>
            <person name="Perotto S."/>
            <person name="Peter M."/>
            <person name="Pfister S."/>
            <person name="Riley R."/>
            <person name="Sitrit Y."/>
            <person name="Stielow J.B."/>
            <person name="Szollosi G."/>
            <person name="Zifcakova L."/>
            <person name="Stursova M."/>
            <person name="Spatafora J.W."/>
            <person name="Tedersoo L."/>
            <person name="Vaario L.M."/>
            <person name="Yamada A."/>
            <person name="Yan M."/>
            <person name="Wang P."/>
            <person name="Xu J."/>
            <person name="Bruns T."/>
            <person name="Baldrian P."/>
            <person name="Vilgalys R."/>
            <person name="Dunand C."/>
            <person name="Henrissat B."/>
            <person name="Grigoriev I.V."/>
            <person name="Hibbett D."/>
            <person name="Nagy L.G."/>
            <person name="Martin F.M."/>
        </authorList>
    </citation>
    <scope>NUCLEOTIDE SEQUENCE</scope>
    <source>
        <strain evidence="7">UH-Tt-Lm1</strain>
    </source>
</reference>
<sequence length="554" mass="61404">MLTIWIYVPLLFAAITNALQNERQLRHRLTNRFGHTAHQKRALSGALTVELNIDHFGSGQGTFKNRYWINDTYYDGGPVFVYDVGESNAEPYYGFVLQEADGIQSSIMALTKKYKGLGILWEHRYYGESTPFQDQFPSVANFTVKEWQYLTLDQALEDFSVFAKNFTLPSGSQIKLKSADALRPQNTPWIVVGASYPGVRAALLRIRSPEVVFASWSSSGPVQSQINMASYYEAIERALPRNCSADWVAVTKYVDDVLMGNNATEQLAVKRALYFAALSGPGGNTTLVEPLSDASIMSIASDSIVEVLTFPVVNFQSYGLQTTLPFCDCVETLNFTSSPTSQGLLATRGINATFNAFVVAIAEINKASLFGGDQDTSASYSWSWQYCSQFGYYQVADSNNPVNIEPTYYTIPEQQACYGGWNMTPSNVFFSNGEYDPWRTLSVNSQESNSPQRNGSETVPSCNISPQFPSFFGTTYLQQVHGADMFLNSEYPQDQQDAYAKGLSLFSSALDRWLPCHNATSSTSGARSTGSHRSSGWLLCTSILCASFLLFFLN</sequence>
<dbReference type="OrthoDB" id="1735038at2759"/>
<dbReference type="EMBL" id="WIUZ02000001">
    <property type="protein sequence ID" value="KAF9792676.1"/>
    <property type="molecule type" value="Genomic_DNA"/>
</dbReference>
<dbReference type="Pfam" id="PF05577">
    <property type="entry name" value="Peptidase_S28"/>
    <property type="match status" value="1"/>
</dbReference>
<evidence type="ECO:0000256" key="2">
    <source>
        <dbReference type="ARBA" id="ARBA00022670"/>
    </source>
</evidence>